<accession>A0A0K0F985</accession>
<evidence type="ECO:0000256" key="3">
    <source>
        <dbReference type="SAM" id="Phobius"/>
    </source>
</evidence>
<dbReference type="Proteomes" id="UP000035680">
    <property type="component" value="Unassembled WGS sequence"/>
</dbReference>
<sequence>MEKILTVRIKKIRYCTNLYNQNCFIYFDGLFICSICFDMIYIFIVAIFFLEKISFSLNNKIIGIPEVECTPQEITVWFATSKVFRGRIYSIGYRNDSECVGRHTGIKITFVHIKRNSCGMIVAKEPSTNNLKFSINITVSFNPYFITKRDRSYLVTCKFKSIPKVKLLTTEIPSLKISNGILPCTYKIVNKTLTTHQYIWKCPKPSNFNVCLKLVNCKIKNTFLNEFIDTINSHGCASNNKYNLDYSEINLLKITKILSKKYVIEDCSLELRRKKNNLCSVCS</sequence>
<evidence type="ECO:0000256" key="1">
    <source>
        <dbReference type="ARBA" id="ARBA00022460"/>
    </source>
</evidence>
<dbReference type="GO" id="GO:0042302">
    <property type="term" value="F:structural constituent of cuticle"/>
    <property type="evidence" value="ECO:0007669"/>
    <property type="project" value="UniProtKB-KW"/>
</dbReference>
<feature type="domain" description="ZP" evidence="4">
    <location>
        <begin position="68"/>
        <end position="283"/>
    </location>
</feature>
<dbReference type="PANTHER" id="PTHR22907">
    <property type="entry name" value="GH04558P"/>
    <property type="match status" value="1"/>
</dbReference>
<proteinExistence type="predicted"/>
<keyword evidence="1" id="KW-0193">Cuticle</keyword>
<reference evidence="5" key="1">
    <citation type="submission" date="2014-07" db="EMBL/GenBank/DDBJ databases">
        <authorList>
            <person name="Martin A.A"/>
            <person name="De Silva N."/>
        </authorList>
    </citation>
    <scope>NUCLEOTIDE SEQUENCE</scope>
</reference>
<feature type="transmembrane region" description="Helical" evidence="3">
    <location>
        <begin position="24"/>
        <end position="50"/>
    </location>
</feature>
<keyword evidence="3" id="KW-0812">Transmembrane</keyword>
<dbReference type="WBParaSite" id="SVE_0538600.1">
    <property type="protein sequence ID" value="SVE_0538600.1"/>
    <property type="gene ID" value="SVE_0538600"/>
</dbReference>
<keyword evidence="3" id="KW-0472">Membrane</keyword>
<dbReference type="InterPro" id="IPR056953">
    <property type="entry name" value="CUT_N"/>
</dbReference>
<evidence type="ECO:0000313" key="5">
    <source>
        <dbReference type="Proteomes" id="UP000035680"/>
    </source>
</evidence>
<dbReference type="InterPro" id="IPR001507">
    <property type="entry name" value="ZP_dom"/>
</dbReference>
<protein>
    <submittedName>
        <fullName evidence="6">ZP domain-containing protein</fullName>
    </submittedName>
</protein>
<organism evidence="5 6">
    <name type="scientific">Strongyloides venezuelensis</name>
    <name type="common">Threadworm</name>
    <dbReference type="NCBI Taxonomy" id="75913"/>
    <lineage>
        <taxon>Eukaryota</taxon>
        <taxon>Metazoa</taxon>
        <taxon>Ecdysozoa</taxon>
        <taxon>Nematoda</taxon>
        <taxon>Chromadorea</taxon>
        <taxon>Rhabditida</taxon>
        <taxon>Tylenchina</taxon>
        <taxon>Panagrolaimomorpha</taxon>
        <taxon>Strongyloidoidea</taxon>
        <taxon>Strongyloididae</taxon>
        <taxon>Strongyloides</taxon>
    </lineage>
</organism>
<dbReference type="AlphaFoldDB" id="A0A0K0F985"/>
<dbReference type="InterPro" id="IPR051962">
    <property type="entry name" value="Cuticlin"/>
</dbReference>
<keyword evidence="2" id="KW-0732">Signal</keyword>
<evidence type="ECO:0000313" key="6">
    <source>
        <dbReference type="WBParaSite" id="SVE_0538600.1"/>
    </source>
</evidence>
<evidence type="ECO:0000259" key="4">
    <source>
        <dbReference type="PROSITE" id="PS51034"/>
    </source>
</evidence>
<dbReference type="STRING" id="75913.A0A0K0F985"/>
<dbReference type="Pfam" id="PF25057">
    <property type="entry name" value="CUT_N"/>
    <property type="match status" value="1"/>
</dbReference>
<dbReference type="SMART" id="SM00241">
    <property type="entry name" value="ZP"/>
    <property type="match status" value="1"/>
</dbReference>
<reference evidence="6" key="2">
    <citation type="submission" date="2015-08" db="UniProtKB">
        <authorList>
            <consortium name="WormBaseParasite"/>
        </authorList>
    </citation>
    <scope>IDENTIFICATION</scope>
</reference>
<dbReference type="PROSITE" id="PS51034">
    <property type="entry name" value="ZP_2"/>
    <property type="match status" value="1"/>
</dbReference>
<evidence type="ECO:0000256" key="2">
    <source>
        <dbReference type="ARBA" id="ARBA00022729"/>
    </source>
</evidence>
<keyword evidence="5" id="KW-1185">Reference proteome</keyword>
<dbReference type="PANTHER" id="PTHR22907:SF54">
    <property type="entry name" value="GH04558P"/>
    <property type="match status" value="1"/>
</dbReference>
<keyword evidence="3" id="KW-1133">Transmembrane helix</keyword>
<name>A0A0K0F985_STRVS</name>